<gene>
    <name evidence="2" type="ORF">NP7_08745</name>
</gene>
<dbReference type="AlphaFoldDB" id="A0A2D2LWB9"/>
<evidence type="ECO:0000313" key="2">
    <source>
        <dbReference type="EMBL" id="ATR79327.1"/>
    </source>
</evidence>
<keyword evidence="1" id="KW-0175">Coiled coil</keyword>
<dbReference type="RefSeq" id="WP_100270503.1">
    <property type="nucleotide sequence ID" value="NZ_CP024443.1"/>
</dbReference>
<proteinExistence type="predicted"/>
<protein>
    <submittedName>
        <fullName evidence="2">Uncharacterized protein</fullName>
    </submittedName>
</protein>
<dbReference type="EMBL" id="CP024443">
    <property type="protein sequence ID" value="ATR79327.1"/>
    <property type="molecule type" value="Genomic_DNA"/>
</dbReference>
<dbReference type="Proteomes" id="UP000229340">
    <property type="component" value="Chromosome"/>
</dbReference>
<organism evidence="2 3">
    <name type="scientific">Faucicola osloensis</name>
    <name type="common">Moraxella osloensis</name>
    <dbReference type="NCBI Taxonomy" id="34062"/>
    <lineage>
        <taxon>Bacteria</taxon>
        <taxon>Pseudomonadati</taxon>
        <taxon>Pseudomonadota</taxon>
        <taxon>Gammaproteobacteria</taxon>
        <taxon>Moraxellales</taxon>
        <taxon>Moraxellaceae</taxon>
        <taxon>Faucicola</taxon>
    </lineage>
</organism>
<reference evidence="3" key="1">
    <citation type="submission" date="2017-11" db="EMBL/GenBank/DDBJ databases">
        <title>Complete genome sequence of Moraxella osloensis NP7 isolated from human skin.</title>
        <authorList>
            <person name="Lee K."/>
            <person name="Lim J.Y."/>
            <person name="Hwang I."/>
        </authorList>
    </citation>
    <scope>NUCLEOTIDE SEQUENCE [LARGE SCALE GENOMIC DNA]</scope>
    <source>
        <strain evidence="3">NP7</strain>
    </source>
</reference>
<evidence type="ECO:0000313" key="3">
    <source>
        <dbReference type="Proteomes" id="UP000229340"/>
    </source>
</evidence>
<feature type="coiled-coil region" evidence="1">
    <location>
        <begin position="112"/>
        <end position="139"/>
    </location>
</feature>
<accession>A0A2D2LWB9</accession>
<evidence type="ECO:0000256" key="1">
    <source>
        <dbReference type="SAM" id="Coils"/>
    </source>
</evidence>
<sequence>MSIKLSNPTLIYFQKFPSNHAEELKEWYDIQCQIFQKMDDLQLGLEINRAIQKPIFLQKSANQNTFLNNLPVLFAILNNYFASSQLVRPLTVLTFDDEQLDAGMIFFETIELIARQKKLLNVDDELERLRRQIASLLTKEQWQSIVGHPKLTQNKFYPLLGMSIATAYNGKEKSDAK</sequence>
<name>A0A2D2LWB9_FAUOS</name>